<gene>
    <name evidence="2" type="ORF">HJC23_000536</name>
</gene>
<feature type="signal peptide" evidence="1">
    <location>
        <begin position="1"/>
        <end position="33"/>
    </location>
</feature>
<dbReference type="Proteomes" id="UP001516023">
    <property type="component" value="Unassembled WGS sequence"/>
</dbReference>
<evidence type="ECO:0000313" key="2">
    <source>
        <dbReference type="EMBL" id="KAL3775877.1"/>
    </source>
</evidence>
<comment type="caution">
    <text evidence="2">The sequence shown here is derived from an EMBL/GenBank/DDBJ whole genome shotgun (WGS) entry which is preliminary data.</text>
</comment>
<accession>A0ABD3NJ22</accession>
<protein>
    <recommendedName>
        <fullName evidence="4">NlpC/P60 domain-containing protein</fullName>
    </recommendedName>
</protein>
<feature type="chain" id="PRO_5044770463" description="NlpC/P60 domain-containing protein" evidence="1">
    <location>
        <begin position="34"/>
        <end position="419"/>
    </location>
</feature>
<name>A0ABD3NJ22_9STRA</name>
<sequence length="419" mass="46982">MIPLHPEPSRHNSLATALVTLTLWLSRSNSALGLFVQPPFRTIKYPLTLSLADQIGAKYQGIAYDAGKSASLPGFALTLNAKFEPMDEKTFDALQRAYCGWSETKSQVKWKKGMRYTLLDFLPPLMQATSGLHFRSSRNMLKNGKLPSFLDNPRNMEQEVLLTSNCWGTAWEILYQADNSDTKAMTISTADPTSAWRAFTGTGFDLIQSSRTKPELLKNEKKRNNKLKGGDVLLVWHKNPSTVSGSDLYLDHVATLIDHDVYFEKSGSGDRVPFRLNTWEGLTRNFPTSIFFWEWRRLIRNNPLSPNLYYGPGKDQSSLKPAVELFGIDAQLSSILTSDNSKYSKALQDSFGKLLGRLRPGLKQRVSLQTDPGEDGTIDGQTYTGIVVLEDLVYDPDTGRASLPQSAYMPEFYKRALDS</sequence>
<dbReference type="EMBL" id="JABMIG020000525">
    <property type="protein sequence ID" value="KAL3775877.1"/>
    <property type="molecule type" value="Genomic_DNA"/>
</dbReference>
<organism evidence="2 3">
    <name type="scientific">Cyclotella cryptica</name>
    <dbReference type="NCBI Taxonomy" id="29204"/>
    <lineage>
        <taxon>Eukaryota</taxon>
        <taxon>Sar</taxon>
        <taxon>Stramenopiles</taxon>
        <taxon>Ochrophyta</taxon>
        <taxon>Bacillariophyta</taxon>
        <taxon>Coscinodiscophyceae</taxon>
        <taxon>Thalassiosirophycidae</taxon>
        <taxon>Stephanodiscales</taxon>
        <taxon>Stephanodiscaceae</taxon>
        <taxon>Cyclotella</taxon>
    </lineage>
</organism>
<evidence type="ECO:0000256" key="1">
    <source>
        <dbReference type="SAM" id="SignalP"/>
    </source>
</evidence>
<keyword evidence="3" id="KW-1185">Reference proteome</keyword>
<evidence type="ECO:0000313" key="3">
    <source>
        <dbReference type="Proteomes" id="UP001516023"/>
    </source>
</evidence>
<reference evidence="2 3" key="1">
    <citation type="journal article" date="2020" name="G3 (Bethesda)">
        <title>Improved Reference Genome for Cyclotella cryptica CCMP332, a Model for Cell Wall Morphogenesis, Salinity Adaptation, and Lipid Production in Diatoms (Bacillariophyta).</title>
        <authorList>
            <person name="Roberts W.R."/>
            <person name="Downey K.M."/>
            <person name="Ruck E.C."/>
            <person name="Traller J.C."/>
            <person name="Alverson A.J."/>
        </authorList>
    </citation>
    <scope>NUCLEOTIDE SEQUENCE [LARGE SCALE GENOMIC DNA]</scope>
    <source>
        <strain evidence="2 3">CCMP332</strain>
    </source>
</reference>
<dbReference type="AlphaFoldDB" id="A0ABD3NJ22"/>
<proteinExistence type="predicted"/>
<evidence type="ECO:0008006" key="4">
    <source>
        <dbReference type="Google" id="ProtNLM"/>
    </source>
</evidence>
<keyword evidence="1" id="KW-0732">Signal</keyword>